<evidence type="ECO:0000256" key="1">
    <source>
        <dbReference type="SAM" id="Coils"/>
    </source>
</evidence>
<dbReference type="PANTHER" id="PTHR15107">
    <property type="entry name" value="RETINOBLASTOMA BINDING PROTEIN 8"/>
    <property type="match status" value="1"/>
</dbReference>
<dbReference type="EMBL" id="JABTTQ020003003">
    <property type="protein sequence ID" value="KAK6120796.1"/>
    <property type="molecule type" value="Genomic_DNA"/>
</dbReference>
<comment type="caution">
    <text evidence="2">The sequence shown here is derived from an EMBL/GenBank/DDBJ whole genome shotgun (WGS) entry which is preliminary data.</text>
</comment>
<feature type="coiled-coil region" evidence="1">
    <location>
        <begin position="78"/>
        <end position="105"/>
    </location>
</feature>
<keyword evidence="3" id="KW-1185">Reference proteome</keyword>
<feature type="coiled-coil region" evidence="1">
    <location>
        <begin position="288"/>
        <end position="333"/>
    </location>
</feature>
<accession>A0ABR0UET9</accession>
<gene>
    <name evidence="2" type="ORF">DH2020_045459</name>
</gene>
<name>A0ABR0UET9_REHGL</name>
<feature type="coiled-coil region" evidence="1">
    <location>
        <begin position="148"/>
        <end position="259"/>
    </location>
</feature>
<evidence type="ECO:0000313" key="2">
    <source>
        <dbReference type="EMBL" id="KAK6120796.1"/>
    </source>
</evidence>
<organism evidence="2 3">
    <name type="scientific">Rehmannia glutinosa</name>
    <name type="common">Chinese foxglove</name>
    <dbReference type="NCBI Taxonomy" id="99300"/>
    <lineage>
        <taxon>Eukaryota</taxon>
        <taxon>Viridiplantae</taxon>
        <taxon>Streptophyta</taxon>
        <taxon>Embryophyta</taxon>
        <taxon>Tracheophyta</taxon>
        <taxon>Spermatophyta</taxon>
        <taxon>Magnoliopsida</taxon>
        <taxon>eudicotyledons</taxon>
        <taxon>Gunneridae</taxon>
        <taxon>Pentapetalae</taxon>
        <taxon>asterids</taxon>
        <taxon>lamiids</taxon>
        <taxon>Lamiales</taxon>
        <taxon>Orobanchaceae</taxon>
        <taxon>Rehmannieae</taxon>
        <taxon>Rehmannia</taxon>
    </lineage>
</organism>
<reference evidence="2 3" key="1">
    <citation type="journal article" date="2021" name="Comput. Struct. Biotechnol. J.">
        <title>De novo genome assembly of the potent medicinal plant Rehmannia glutinosa using nanopore technology.</title>
        <authorList>
            <person name="Ma L."/>
            <person name="Dong C."/>
            <person name="Song C."/>
            <person name="Wang X."/>
            <person name="Zheng X."/>
            <person name="Niu Y."/>
            <person name="Chen S."/>
            <person name="Feng W."/>
        </authorList>
    </citation>
    <scope>NUCLEOTIDE SEQUENCE [LARGE SCALE GENOMIC DNA]</scope>
    <source>
        <strain evidence="2">DH-2019</strain>
    </source>
</reference>
<proteinExistence type="predicted"/>
<protein>
    <submittedName>
        <fullName evidence="2">Uncharacterized protein</fullName>
    </submittedName>
</protein>
<sequence length="363" mass="42771">MENNLAKSRKLGHPDANYVSRLSSILVATIKEAKDKISQIDYIFCSQLYPNFQLKSQCLEKMYSEAREAAEGAYNEKKKDMLLQIEKLQCEKQQIVEENRLMKLEIAKFINKESQSCKHFKELQIKLKHKSMEVNGGREVQQNYQKLLQSKTSVIDSYENTVKELEEKKTILMGNQRSLEVETEELRLQLMKKSKEVDEIKELQNKLVKINQSNVSLVIQKETQLKEYEEKTNIHISKLENTENKVDELLSRLREKTEEVDKGKKLQADLLKKIELQASEIMNNEHLLSKYEKENSVLAIKVDNLLRRADALQKELEKKNDGLDERRQLQEQLLQRSDSFNLERIMRGHELEEFEEERKRLLD</sequence>
<dbReference type="InterPro" id="IPR033316">
    <property type="entry name" value="RBBP8-like"/>
</dbReference>
<dbReference type="Proteomes" id="UP001318860">
    <property type="component" value="Unassembled WGS sequence"/>
</dbReference>
<keyword evidence="1" id="KW-0175">Coiled coil</keyword>
<dbReference type="PANTHER" id="PTHR15107:SF0">
    <property type="entry name" value="DNA ENDONUCLEASE ACTIVATOR CTP1 C-TERMINAL DOMAIN-CONTAINING PROTEIN"/>
    <property type="match status" value="1"/>
</dbReference>
<evidence type="ECO:0000313" key="3">
    <source>
        <dbReference type="Proteomes" id="UP001318860"/>
    </source>
</evidence>